<evidence type="ECO:0000313" key="12">
    <source>
        <dbReference type="Ensembl" id="ENSPTEP00000012291.1"/>
    </source>
</evidence>
<evidence type="ECO:0000259" key="11">
    <source>
        <dbReference type="Pfam" id="PF16901"/>
    </source>
</evidence>
<keyword evidence="4 7" id="KW-0285">Flavoprotein</keyword>
<sequence length="611" mass="69365">ENKQKIKLKLLISSGSLGVISIGSFYVLRINFYKNKIEKDVVYKASPIQNRNEMIKKLQNTQYDILIIGGGATGAGLALDAATRGLKCALIDKGDFSSGTSSKSTKLLHGGIRYLENAVKNLDLSELYFVWEALGERAHTMQIAPFMSRPVSIVMPIYKLWQVPYFACNIKIYDLLAELVCSFEKGIPNSYYTLKTNTLEQSPLLKKDKLKGALIYYDGQHNDTRMNLYIILTSAIDNYVPGQVGATVCNYTEVVEFIKDEDTKNVIGVKAIDKINNKEIDIFAKVIINATGPYGDIVRKLADENRESMIKVSAGCHFILPKWYTSRNTGIFIPKTSDDRVLFILPWENSTLVGTTDEMKPLEEYPKMQDKELNFMIKELANYINVSPDSIRKDIKAAWCGYRPLVVDIKKVKKDVNYTEQTQQTQHTQENITSLNKTNDKTSKSDKNNKNDKNDQSHAISRSHEIIEDDNGLISILGGKWTIYRKMAQDTIDYVLEKHKDTIKNKYNCRTKFLMLIGSHDKSGVHRTDDLTYGCSKLGRKLVRKYSQIDYDTAEYLVSNYGYLAENVCELANELNLFQKLDKSKPYIQAEVIYASRYEFANTISDVLGST</sequence>
<feature type="domain" description="FAD dependent oxidoreductase" evidence="10">
    <location>
        <begin position="64"/>
        <end position="408"/>
    </location>
</feature>
<proteinExistence type="inferred from homology"/>
<dbReference type="Proteomes" id="UP000694416">
    <property type="component" value="Unplaced"/>
</dbReference>
<dbReference type="PANTHER" id="PTHR11985:SF15">
    <property type="entry name" value="GLYCEROL-3-PHOSPHATE DEHYDROGENASE, MITOCHONDRIAL"/>
    <property type="match status" value="1"/>
</dbReference>
<dbReference type="InterPro" id="IPR006076">
    <property type="entry name" value="FAD-dep_OxRdtase"/>
</dbReference>
<keyword evidence="5" id="KW-0274">FAD</keyword>
<dbReference type="SUPFAM" id="SSF51905">
    <property type="entry name" value="FAD/NAD(P)-binding domain"/>
    <property type="match status" value="1"/>
</dbReference>
<organism evidence="12 13">
    <name type="scientific">Piliocolobus tephrosceles</name>
    <name type="common">Ugandan red Colobus</name>
    <dbReference type="NCBI Taxonomy" id="591936"/>
    <lineage>
        <taxon>Eukaryota</taxon>
        <taxon>Metazoa</taxon>
        <taxon>Chordata</taxon>
        <taxon>Craniata</taxon>
        <taxon>Vertebrata</taxon>
        <taxon>Euteleostomi</taxon>
        <taxon>Mammalia</taxon>
        <taxon>Eutheria</taxon>
        <taxon>Euarchontoglires</taxon>
        <taxon>Primates</taxon>
        <taxon>Haplorrhini</taxon>
        <taxon>Catarrhini</taxon>
        <taxon>Cercopithecidae</taxon>
        <taxon>Colobinae</taxon>
        <taxon>Piliocolobus</taxon>
    </lineage>
</organism>
<dbReference type="InterPro" id="IPR000447">
    <property type="entry name" value="G3P_DH_FAD-dep"/>
</dbReference>
<dbReference type="InterPro" id="IPR031656">
    <property type="entry name" value="DAO_C"/>
</dbReference>
<evidence type="ECO:0000256" key="7">
    <source>
        <dbReference type="RuleBase" id="RU361217"/>
    </source>
</evidence>
<dbReference type="PROSITE" id="PS00977">
    <property type="entry name" value="FAD_G3PDH_1"/>
    <property type="match status" value="1"/>
</dbReference>
<evidence type="ECO:0000256" key="1">
    <source>
        <dbReference type="ARBA" id="ARBA00001974"/>
    </source>
</evidence>
<name>A0A8C9H5F0_9PRIM</name>
<comment type="similarity">
    <text evidence="2 7">Belongs to the FAD-dependent glycerol-3-phosphate dehydrogenase family.</text>
</comment>
<keyword evidence="9" id="KW-0472">Membrane</keyword>
<evidence type="ECO:0000256" key="6">
    <source>
        <dbReference type="ARBA" id="ARBA00023002"/>
    </source>
</evidence>
<keyword evidence="6 7" id="KW-0560">Oxidoreductase</keyword>
<keyword evidence="9" id="KW-0812">Transmembrane</keyword>
<protein>
    <recommendedName>
        <fullName evidence="3 7">Glycerol-3-phosphate dehydrogenase</fullName>
        <ecNumber evidence="3 7">1.1.5.3</ecNumber>
    </recommendedName>
</protein>
<keyword evidence="13" id="KW-1185">Reference proteome</keyword>
<dbReference type="Gene3D" id="3.50.50.60">
    <property type="entry name" value="FAD/NAD(P)-binding domain"/>
    <property type="match status" value="1"/>
</dbReference>
<dbReference type="InterPro" id="IPR036188">
    <property type="entry name" value="FAD/NAD-bd_sf"/>
</dbReference>
<feature type="region of interest" description="Disordered" evidence="8">
    <location>
        <begin position="420"/>
        <end position="462"/>
    </location>
</feature>
<dbReference type="GO" id="GO:0004368">
    <property type="term" value="F:glycerol-3-phosphate dehydrogenase (quinone) activity"/>
    <property type="evidence" value="ECO:0007669"/>
    <property type="project" value="UniProtKB-EC"/>
</dbReference>
<comment type="catalytic activity">
    <reaction evidence="7">
        <text>a quinone + sn-glycerol 3-phosphate = dihydroxyacetone phosphate + a quinol</text>
        <dbReference type="Rhea" id="RHEA:18977"/>
        <dbReference type="ChEBI" id="CHEBI:24646"/>
        <dbReference type="ChEBI" id="CHEBI:57597"/>
        <dbReference type="ChEBI" id="CHEBI:57642"/>
        <dbReference type="ChEBI" id="CHEBI:132124"/>
        <dbReference type="EC" id="1.1.5.3"/>
    </reaction>
</comment>
<evidence type="ECO:0000256" key="5">
    <source>
        <dbReference type="ARBA" id="ARBA00022827"/>
    </source>
</evidence>
<dbReference type="Pfam" id="PF01266">
    <property type="entry name" value="DAO"/>
    <property type="match status" value="1"/>
</dbReference>
<evidence type="ECO:0000256" key="9">
    <source>
        <dbReference type="SAM" id="Phobius"/>
    </source>
</evidence>
<feature type="compositionally biased region" description="Low complexity" evidence="8">
    <location>
        <begin position="420"/>
        <end position="430"/>
    </location>
</feature>
<dbReference type="GO" id="GO:0005739">
    <property type="term" value="C:mitochondrion"/>
    <property type="evidence" value="ECO:0007669"/>
    <property type="project" value="TreeGrafter"/>
</dbReference>
<dbReference type="AlphaFoldDB" id="A0A8C9H5F0"/>
<feature type="transmembrane region" description="Helical" evidence="9">
    <location>
        <begin position="10"/>
        <end position="28"/>
    </location>
</feature>
<dbReference type="PANTHER" id="PTHR11985">
    <property type="entry name" value="GLYCEROL-3-PHOSPHATE DEHYDROGENASE"/>
    <property type="match status" value="1"/>
</dbReference>
<evidence type="ECO:0000259" key="10">
    <source>
        <dbReference type="Pfam" id="PF01266"/>
    </source>
</evidence>
<dbReference type="Gene3D" id="1.10.8.870">
    <property type="entry name" value="Alpha-glycerophosphate oxidase, cap domain"/>
    <property type="match status" value="1"/>
</dbReference>
<evidence type="ECO:0000256" key="8">
    <source>
        <dbReference type="SAM" id="MobiDB-lite"/>
    </source>
</evidence>
<dbReference type="Pfam" id="PF16901">
    <property type="entry name" value="DAO_C"/>
    <property type="match status" value="1"/>
</dbReference>
<dbReference type="Gene3D" id="3.30.9.10">
    <property type="entry name" value="D-Amino Acid Oxidase, subunit A, domain 2"/>
    <property type="match status" value="1"/>
</dbReference>
<evidence type="ECO:0000256" key="2">
    <source>
        <dbReference type="ARBA" id="ARBA00007330"/>
    </source>
</evidence>
<dbReference type="GO" id="GO:0006072">
    <property type="term" value="P:glycerol-3-phosphate metabolic process"/>
    <property type="evidence" value="ECO:0007669"/>
    <property type="project" value="UniProtKB-UniRule"/>
</dbReference>
<evidence type="ECO:0000313" key="13">
    <source>
        <dbReference type="Proteomes" id="UP000694416"/>
    </source>
</evidence>
<comment type="cofactor">
    <cofactor evidence="1 7">
        <name>FAD</name>
        <dbReference type="ChEBI" id="CHEBI:57692"/>
    </cofactor>
</comment>
<evidence type="ECO:0000256" key="3">
    <source>
        <dbReference type="ARBA" id="ARBA00013029"/>
    </source>
</evidence>
<accession>A0A8C9H5F0</accession>
<dbReference type="EC" id="1.1.5.3" evidence="3 7"/>
<evidence type="ECO:0000256" key="4">
    <source>
        <dbReference type="ARBA" id="ARBA00022630"/>
    </source>
</evidence>
<feature type="compositionally biased region" description="Basic and acidic residues" evidence="8">
    <location>
        <begin position="438"/>
        <end position="462"/>
    </location>
</feature>
<dbReference type="InterPro" id="IPR038299">
    <property type="entry name" value="DAO_C_sf"/>
</dbReference>
<dbReference type="Ensembl" id="ENSPTET00000018514.1">
    <property type="protein sequence ID" value="ENSPTEP00000012291.1"/>
    <property type="gene ID" value="ENSPTEG00000013819.1"/>
</dbReference>
<keyword evidence="9" id="KW-1133">Transmembrane helix</keyword>
<dbReference type="PRINTS" id="PR01001">
    <property type="entry name" value="FADG3PDH"/>
</dbReference>
<reference evidence="12" key="2">
    <citation type="submission" date="2025-09" db="UniProtKB">
        <authorList>
            <consortium name="Ensembl"/>
        </authorList>
    </citation>
    <scope>IDENTIFICATION</scope>
</reference>
<reference evidence="12" key="1">
    <citation type="submission" date="2025-08" db="UniProtKB">
        <authorList>
            <consortium name="Ensembl"/>
        </authorList>
    </citation>
    <scope>IDENTIFICATION</scope>
</reference>
<feature type="domain" description="Alpha-glycerophosphate oxidase C-terminal" evidence="11">
    <location>
        <begin position="509"/>
        <end position="608"/>
    </location>
</feature>